<dbReference type="InParanoid" id="B7QFA4"/>
<gene>
    <name evidence="1" type="ORF">IscW_ISCW012884</name>
</gene>
<dbReference type="EnsemblMetazoa" id="ISCW012884-RA">
    <property type="protein sequence ID" value="ISCW012884-PA"/>
    <property type="gene ID" value="ISCW012884"/>
</dbReference>
<accession>B7QFA4</accession>
<dbReference type="EMBL" id="ABJB011097235">
    <property type="status" value="NOT_ANNOTATED_CDS"/>
    <property type="molecule type" value="Genomic_DNA"/>
</dbReference>
<protein>
    <submittedName>
        <fullName evidence="1 2">Uncharacterized protein</fullName>
    </submittedName>
</protein>
<sequence length="78" mass="8819">MYRRRDYRQKICPSGELDHLKSHPDASIYFCRLCLLVFHGQATYLHHVSGGHCNRGKHEYAACGMAGCAFRGTCSSLE</sequence>
<dbReference type="Proteomes" id="UP000001555">
    <property type="component" value="Unassembled WGS sequence"/>
</dbReference>
<keyword evidence="3" id="KW-1185">Reference proteome</keyword>
<reference evidence="1 3" key="1">
    <citation type="submission" date="2008-03" db="EMBL/GenBank/DDBJ databases">
        <title>Annotation of Ixodes scapularis.</title>
        <authorList>
            <consortium name="Ixodes scapularis Genome Project Consortium"/>
            <person name="Caler E."/>
            <person name="Hannick L.I."/>
            <person name="Bidwell S."/>
            <person name="Joardar V."/>
            <person name="Thiagarajan M."/>
            <person name="Amedeo P."/>
            <person name="Galinsky K.J."/>
            <person name="Schobel S."/>
            <person name="Inman J."/>
            <person name="Hostetler J."/>
            <person name="Miller J."/>
            <person name="Hammond M."/>
            <person name="Megy K."/>
            <person name="Lawson D."/>
            <person name="Kodira C."/>
            <person name="Sutton G."/>
            <person name="Meyer J."/>
            <person name="Hill C.A."/>
            <person name="Birren B."/>
            <person name="Nene V."/>
            <person name="Collins F."/>
            <person name="Alarcon-Chaidez F."/>
            <person name="Wikel S."/>
            <person name="Strausberg R."/>
        </authorList>
    </citation>
    <scope>NUCLEOTIDE SEQUENCE [LARGE SCALE GENOMIC DNA]</scope>
    <source>
        <strain evidence="3">Wikel</strain>
        <strain evidence="1">Wikel colony</strain>
    </source>
</reference>
<organism>
    <name type="scientific">Ixodes scapularis</name>
    <name type="common">Black-legged tick</name>
    <name type="synonym">Deer tick</name>
    <dbReference type="NCBI Taxonomy" id="6945"/>
    <lineage>
        <taxon>Eukaryota</taxon>
        <taxon>Metazoa</taxon>
        <taxon>Ecdysozoa</taxon>
        <taxon>Arthropoda</taxon>
        <taxon>Chelicerata</taxon>
        <taxon>Arachnida</taxon>
        <taxon>Acari</taxon>
        <taxon>Parasitiformes</taxon>
        <taxon>Ixodida</taxon>
        <taxon>Ixodoidea</taxon>
        <taxon>Ixodidae</taxon>
        <taxon>Ixodinae</taxon>
        <taxon>Ixodes</taxon>
    </lineage>
</organism>
<reference evidence="2" key="2">
    <citation type="submission" date="2020-05" db="UniProtKB">
        <authorList>
            <consortium name="EnsemblMetazoa"/>
        </authorList>
    </citation>
    <scope>IDENTIFICATION</scope>
    <source>
        <strain evidence="2">wikel</strain>
    </source>
</reference>
<evidence type="ECO:0000313" key="1">
    <source>
        <dbReference type="EMBL" id="EEC17526.1"/>
    </source>
</evidence>
<dbReference type="VEuPathDB" id="VectorBase:ISCW012884"/>
<dbReference type="AlphaFoldDB" id="B7QFA4"/>
<dbReference type="HOGENOM" id="CLU_2624756_0_0_1"/>
<evidence type="ECO:0000313" key="3">
    <source>
        <dbReference type="Proteomes" id="UP000001555"/>
    </source>
</evidence>
<dbReference type="EMBL" id="DS924679">
    <property type="protein sequence ID" value="EEC17526.1"/>
    <property type="molecule type" value="Genomic_DNA"/>
</dbReference>
<evidence type="ECO:0000313" key="2">
    <source>
        <dbReference type="EnsemblMetazoa" id="ISCW012884-PA"/>
    </source>
</evidence>
<dbReference type="PaxDb" id="6945-B7QFA4"/>
<proteinExistence type="predicted"/>
<dbReference type="VEuPathDB" id="VectorBase:ISCI012884"/>
<name>B7QFA4_IXOSC</name>